<keyword evidence="3" id="KW-1185">Reference proteome</keyword>
<dbReference type="RefSeq" id="WP_188785671.1">
    <property type="nucleotide sequence ID" value="NZ_BMOC01000001.1"/>
</dbReference>
<dbReference type="Proteomes" id="UP000653099">
    <property type="component" value="Unassembled WGS sequence"/>
</dbReference>
<reference evidence="2" key="1">
    <citation type="journal article" date="2014" name="Int. J. Syst. Evol. Microbiol.">
        <title>Complete genome sequence of Corynebacterium casei LMG S-19264T (=DSM 44701T), isolated from a smear-ripened cheese.</title>
        <authorList>
            <consortium name="US DOE Joint Genome Institute (JGI-PGF)"/>
            <person name="Walter F."/>
            <person name="Albersmeier A."/>
            <person name="Kalinowski J."/>
            <person name="Ruckert C."/>
        </authorList>
    </citation>
    <scope>NUCLEOTIDE SEQUENCE</scope>
    <source>
        <strain evidence="2">JCM 14359</strain>
    </source>
</reference>
<dbReference type="AlphaFoldDB" id="A0A830EEC9"/>
<evidence type="ECO:0000313" key="3">
    <source>
        <dbReference type="Proteomes" id="UP000653099"/>
    </source>
</evidence>
<accession>A0A830EEC9</accession>
<evidence type="ECO:0000256" key="1">
    <source>
        <dbReference type="SAM" id="Phobius"/>
    </source>
</evidence>
<proteinExistence type="predicted"/>
<reference evidence="2" key="2">
    <citation type="submission" date="2020-09" db="EMBL/GenBank/DDBJ databases">
        <authorList>
            <person name="Sun Q."/>
            <person name="Ohkuma M."/>
        </authorList>
    </citation>
    <scope>NUCLEOTIDE SEQUENCE</scope>
    <source>
        <strain evidence="2">JCM 14359</strain>
    </source>
</reference>
<name>A0A830EEC9_9EURY</name>
<gene>
    <name evidence="2" type="ORF">GCM10008995_03680</name>
</gene>
<keyword evidence="1" id="KW-0812">Transmembrane</keyword>
<keyword evidence="1" id="KW-1133">Transmembrane helix</keyword>
<comment type="caution">
    <text evidence="2">The sequence shown here is derived from an EMBL/GenBank/DDBJ whole genome shotgun (WGS) entry which is preliminary data.</text>
</comment>
<keyword evidence="1" id="KW-0472">Membrane</keyword>
<evidence type="ECO:0000313" key="2">
    <source>
        <dbReference type="EMBL" id="GGI96915.1"/>
    </source>
</evidence>
<protein>
    <submittedName>
        <fullName evidence="2">Uncharacterized protein</fullName>
    </submittedName>
</protein>
<organism evidence="2 3">
    <name type="scientific">Halobellus salinus</name>
    <dbReference type="NCBI Taxonomy" id="931585"/>
    <lineage>
        <taxon>Archaea</taxon>
        <taxon>Methanobacteriati</taxon>
        <taxon>Methanobacteriota</taxon>
        <taxon>Stenosarchaea group</taxon>
        <taxon>Halobacteria</taxon>
        <taxon>Halobacteriales</taxon>
        <taxon>Haloferacaceae</taxon>
        <taxon>Halobellus</taxon>
    </lineage>
</organism>
<dbReference type="OrthoDB" id="307209at2157"/>
<feature type="transmembrane region" description="Helical" evidence="1">
    <location>
        <begin position="33"/>
        <end position="50"/>
    </location>
</feature>
<sequence length="54" mass="5964">MNRTRFLAVTALVHLLLAAWVRRDADARGIDASPWDTVTLLAGIVGVAGYRRTR</sequence>
<dbReference type="EMBL" id="BMOC01000001">
    <property type="protein sequence ID" value="GGI96915.1"/>
    <property type="molecule type" value="Genomic_DNA"/>
</dbReference>